<gene>
    <name evidence="6" type="ORF">SAMN02982931_03122</name>
</gene>
<dbReference type="InterPro" id="IPR005493">
    <property type="entry name" value="RraA/RraA-like"/>
</dbReference>
<dbReference type="PANTHER" id="PTHR33254">
    <property type="entry name" value="4-HYDROXY-4-METHYL-2-OXOGLUTARATE ALDOLASE 3-RELATED"/>
    <property type="match status" value="1"/>
</dbReference>
<name>A0A1G6D7S2_9HYPH</name>
<dbReference type="InterPro" id="IPR036704">
    <property type="entry name" value="RraA/RraA-like_sf"/>
</dbReference>
<dbReference type="STRING" id="665467.SAMN02982931_03122"/>
<accession>A0A1G6D7S2</accession>
<feature type="binding site" evidence="5">
    <location>
        <position position="123"/>
    </location>
    <ligand>
        <name>substrate</name>
    </ligand>
</feature>
<feature type="binding site" evidence="5">
    <location>
        <begin position="100"/>
        <end position="103"/>
    </location>
    <ligand>
        <name>substrate</name>
    </ligand>
</feature>
<keyword evidence="7" id="KW-1185">Reference proteome</keyword>
<dbReference type="PANTHER" id="PTHR33254:SF4">
    <property type="entry name" value="4-HYDROXY-4-METHYL-2-OXOGLUTARATE ALDOLASE 3-RELATED"/>
    <property type="match status" value="1"/>
</dbReference>
<evidence type="ECO:0000256" key="2">
    <source>
        <dbReference type="ARBA" id="ARBA00016549"/>
    </source>
</evidence>
<keyword evidence="5" id="KW-0460">Magnesium</keyword>
<dbReference type="SUPFAM" id="SSF89562">
    <property type="entry name" value="RraA-like"/>
    <property type="match status" value="1"/>
</dbReference>
<dbReference type="CDD" id="cd16841">
    <property type="entry name" value="RraA_family"/>
    <property type="match status" value="1"/>
</dbReference>
<protein>
    <recommendedName>
        <fullName evidence="2">Putative 4-hydroxy-4-methyl-2-oxoglutarate aldolase</fullName>
    </recommendedName>
    <alternativeName>
        <fullName evidence="3">Regulator of ribonuclease activity homolog</fullName>
    </alternativeName>
    <alternativeName>
        <fullName evidence="4">RraA-like protein</fullName>
    </alternativeName>
</protein>
<evidence type="ECO:0000256" key="4">
    <source>
        <dbReference type="ARBA" id="ARBA00030169"/>
    </source>
</evidence>
<keyword evidence="5" id="KW-0479">Metal-binding</keyword>
<reference evidence="6 7" key="1">
    <citation type="submission" date="2016-10" db="EMBL/GenBank/DDBJ databases">
        <authorList>
            <person name="de Groot N.N."/>
        </authorList>
    </citation>
    <scope>NUCLEOTIDE SEQUENCE [LARGE SCALE GENOMIC DNA]</scope>
    <source>
        <strain evidence="6 7">ATCC 35022</strain>
    </source>
</reference>
<sequence length="228" mass="23043">MITDPPLLTVRRNFPRPTADQVAAFAGCQTGHAVDAMSGGGALDGQIKSIGGVKPFCGVAVPAGDGPADNLATFGALSIARPGDVIVSATGGFKGVAVIGDLLLGMMKNSGCAAFVTDGFVRDVVGLRGVGLPCYAAGVTPNSPVRNGPGTVGLPVMVGGTMVGPGDIVLGDEDGVVVVPYARIDEVIERLAVVRAAEADLEAKVKAGLKMPDFIQTRIDAGLFNEID</sequence>
<evidence type="ECO:0000256" key="5">
    <source>
        <dbReference type="PIRSR" id="PIRSR605493-1"/>
    </source>
</evidence>
<proteinExistence type="predicted"/>
<comment type="cofactor">
    <cofactor evidence="1">
        <name>a divalent metal cation</name>
        <dbReference type="ChEBI" id="CHEBI:60240"/>
    </cofactor>
</comment>
<dbReference type="Gene3D" id="3.50.30.40">
    <property type="entry name" value="Ribonuclease E inhibitor RraA/RraA-like"/>
    <property type="match status" value="1"/>
</dbReference>
<comment type="cofactor">
    <cofactor evidence="5">
        <name>Mg(2+)</name>
        <dbReference type="ChEBI" id="CHEBI:18420"/>
    </cofactor>
</comment>
<dbReference type="Proteomes" id="UP000199071">
    <property type="component" value="Unassembled WGS sequence"/>
</dbReference>
<evidence type="ECO:0000313" key="6">
    <source>
        <dbReference type="EMBL" id="SDB41150.1"/>
    </source>
</evidence>
<dbReference type="AlphaFoldDB" id="A0A1G6D7S2"/>
<evidence type="ECO:0000313" key="7">
    <source>
        <dbReference type="Proteomes" id="UP000199071"/>
    </source>
</evidence>
<dbReference type="RefSeq" id="WP_175478467.1">
    <property type="nucleotide sequence ID" value="NZ_FMXQ01000006.1"/>
</dbReference>
<evidence type="ECO:0000256" key="1">
    <source>
        <dbReference type="ARBA" id="ARBA00001968"/>
    </source>
</evidence>
<organism evidence="6 7">
    <name type="scientific">Bauldia litoralis</name>
    <dbReference type="NCBI Taxonomy" id="665467"/>
    <lineage>
        <taxon>Bacteria</taxon>
        <taxon>Pseudomonadati</taxon>
        <taxon>Pseudomonadota</taxon>
        <taxon>Alphaproteobacteria</taxon>
        <taxon>Hyphomicrobiales</taxon>
        <taxon>Kaistiaceae</taxon>
        <taxon>Bauldia</taxon>
    </lineage>
</organism>
<dbReference type="EMBL" id="FMXQ01000006">
    <property type="protein sequence ID" value="SDB41150.1"/>
    <property type="molecule type" value="Genomic_DNA"/>
</dbReference>
<dbReference type="GO" id="GO:0046872">
    <property type="term" value="F:metal ion binding"/>
    <property type="evidence" value="ECO:0007669"/>
    <property type="project" value="UniProtKB-KW"/>
</dbReference>
<dbReference type="Pfam" id="PF03737">
    <property type="entry name" value="RraA-like"/>
    <property type="match status" value="1"/>
</dbReference>
<feature type="binding site" evidence="5">
    <location>
        <position position="122"/>
    </location>
    <ligand>
        <name>substrate</name>
    </ligand>
</feature>
<evidence type="ECO:0000256" key="3">
    <source>
        <dbReference type="ARBA" id="ARBA00029596"/>
    </source>
</evidence>